<feature type="region of interest" description="Disordered" evidence="1">
    <location>
        <begin position="272"/>
        <end position="291"/>
    </location>
</feature>
<accession>A0AAJ6YSA0</accession>
<keyword evidence="2" id="KW-1185">Reference proteome</keyword>
<evidence type="ECO:0000313" key="2">
    <source>
        <dbReference type="Proteomes" id="UP000695007"/>
    </source>
</evidence>
<dbReference type="CTD" id="41920"/>
<sequence length="291" mass="34698">MSTFKSYSSIKFDLFCKIWKEMKFSLIFLYRKNYAEMLEFCEESLNIAKQFLLLPTDILDQVSGLYLLYGLYYKIPIENVKIQVTSKEWQRFLDLYQQSKDEKLYDASYIFVKLVMDNAFHYNLFESEYGLEKNFKFRQELPFDNPYSILPKIIDEIEQGEFLRIQNISKVYDEQKIKILNNTPSINKLQLFDKNFMGEILNKIDTLKEKKQTLTGLRKNIKVALYNRTEKNKYNFDDKIRPKLGHGFDTDSSSDDMDIEFAYVKSNDSNLPKNFGENEDDNIHKKKTRKL</sequence>
<dbReference type="RefSeq" id="XP_011503291.1">
    <property type="nucleotide sequence ID" value="XM_011504989.1"/>
</dbReference>
<protein>
    <submittedName>
        <fullName evidence="3">snRNA-activating protein complex subunit 1</fullName>
    </submittedName>
</protein>
<dbReference type="GO" id="GO:0042796">
    <property type="term" value="P:snRNA transcription by RNA polymerase III"/>
    <property type="evidence" value="ECO:0007669"/>
    <property type="project" value="TreeGrafter"/>
</dbReference>
<evidence type="ECO:0000256" key="1">
    <source>
        <dbReference type="SAM" id="MobiDB-lite"/>
    </source>
</evidence>
<dbReference type="AlphaFoldDB" id="A0AAJ6YSA0"/>
<dbReference type="Proteomes" id="UP000695007">
    <property type="component" value="Unplaced"/>
</dbReference>
<dbReference type="KEGG" id="csol:105366520"/>
<dbReference type="GeneID" id="105366520"/>
<dbReference type="PANTHER" id="PTHR15131">
    <property type="entry name" value="SMALL NUCLEAR RNA ACTIVATING COMPLEX, POLYPEPTIDE 1"/>
    <property type="match status" value="1"/>
</dbReference>
<gene>
    <name evidence="3" type="primary">LOC105366520</name>
</gene>
<dbReference type="PANTHER" id="PTHR15131:SF3">
    <property type="entry name" value="SNRNA-ACTIVATING PROTEIN COMPLEX SUBUNIT 1"/>
    <property type="match status" value="1"/>
</dbReference>
<dbReference type="Pfam" id="PF09808">
    <property type="entry name" value="SNAPC1"/>
    <property type="match status" value="1"/>
</dbReference>
<dbReference type="InterPro" id="IPR019188">
    <property type="entry name" value="SNAPC1"/>
</dbReference>
<name>A0AAJ6YSA0_9HYME</name>
<dbReference type="GO" id="GO:0019185">
    <property type="term" value="C:snRNA-activating protein complex"/>
    <property type="evidence" value="ECO:0007669"/>
    <property type="project" value="TreeGrafter"/>
</dbReference>
<organism evidence="2 3">
    <name type="scientific">Ceratosolen solmsi marchali</name>
    <dbReference type="NCBI Taxonomy" id="326594"/>
    <lineage>
        <taxon>Eukaryota</taxon>
        <taxon>Metazoa</taxon>
        <taxon>Ecdysozoa</taxon>
        <taxon>Arthropoda</taxon>
        <taxon>Hexapoda</taxon>
        <taxon>Insecta</taxon>
        <taxon>Pterygota</taxon>
        <taxon>Neoptera</taxon>
        <taxon>Endopterygota</taxon>
        <taxon>Hymenoptera</taxon>
        <taxon>Apocrita</taxon>
        <taxon>Proctotrupomorpha</taxon>
        <taxon>Chalcidoidea</taxon>
        <taxon>Agaonidae</taxon>
        <taxon>Agaoninae</taxon>
        <taxon>Ceratosolen</taxon>
    </lineage>
</organism>
<proteinExistence type="predicted"/>
<evidence type="ECO:0000313" key="3">
    <source>
        <dbReference type="RefSeq" id="XP_011503291.1"/>
    </source>
</evidence>
<reference evidence="3" key="1">
    <citation type="submission" date="2025-08" db="UniProtKB">
        <authorList>
            <consortium name="RefSeq"/>
        </authorList>
    </citation>
    <scope>IDENTIFICATION</scope>
</reference>
<dbReference type="GO" id="GO:0042795">
    <property type="term" value="P:snRNA transcription by RNA polymerase II"/>
    <property type="evidence" value="ECO:0007669"/>
    <property type="project" value="TreeGrafter"/>
</dbReference>
<dbReference type="GO" id="GO:0043565">
    <property type="term" value="F:sequence-specific DNA binding"/>
    <property type="evidence" value="ECO:0007669"/>
    <property type="project" value="TreeGrafter"/>
</dbReference>